<feature type="non-terminal residue" evidence="1">
    <location>
        <position position="1"/>
    </location>
</feature>
<proteinExistence type="predicted"/>
<dbReference type="EMBL" id="KK719362">
    <property type="protein sequence ID" value="KFO63040.1"/>
    <property type="molecule type" value="Genomic_DNA"/>
</dbReference>
<dbReference type="Gene3D" id="2.40.50.40">
    <property type="match status" value="1"/>
</dbReference>
<sequence length="40" mass="4553">GQPKAPLKCSIECISFTKAKLAEKQIRSYRRTEPSCRKEA</sequence>
<dbReference type="AlphaFoldDB" id="A0A091FP13"/>
<organism evidence="1 2">
    <name type="scientific">Corvus brachyrhynchos</name>
    <name type="common">American crow</name>
    <dbReference type="NCBI Taxonomy" id="85066"/>
    <lineage>
        <taxon>Eukaryota</taxon>
        <taxon>Metazoa</taxon>
        <taxon>Chordata</taxon>
        <taxon>Craniata</taxon>
        <taxon>Vertebrata</taxon>
        <taxon>Euteleostomi</taxon>
        <taxon>Archelosauria</taxon>
        <taxon>Archosauria</taxon>
        <taxon>Dinosauria</taxon>
        <taxon>Saurischia</taxon>
        <taxon>Theropoda</taxon>
        <taxon>Coelurosauria</taxon>
        <taxon>Aves</taxon>
        <taxon>Neognathae</taxon>
        <taxon>Neoaves</taxon>
        <taxon>Telluraves</taxon>
        <taxon>Australaves</taxon>
        <taxon>Passeriformes</taxon>
        <taxon>Corvoidea</taxon>
        <taxon>Corvidae</taxon>
        <taxon>Corvus</taxon>
    </lineage>
</organism>
<evidence type="ECO:0000313" key="1">
    <source>
        <dbReference type="EMBL" id="KFO63040.1"/>
    </source>
</evidence>
<keyword evidence="2" id="KW-1185">Reference proteome</keyword>
<dbReference type="GO" id="GO:0005576">
    <property type="term" value="C:extracellular region"/>
    <property type="evidence" value="ECO:0007669"/>
    <property type="project" value="InterPro"/>
</dbReference>
<dbReference type="GO" id="GO:0008009">
    <property type="term" value="F:chemokine activity"/>
    <property type="evidence" value="ECO:0007669"/>
    <property type="project" value="InterPro"/>
</dbReference>
<protein>
    <submittedName>
        <fullName evidence="1">Uncharacterized protein</fullName>
    </submittedName>
</protein>
<feature type="non-terminal residue" evidence="1">
    <location>
        <position position="40"/>
    </location>
</feature>
<reference evidence="1 2" key="1">
    <citation type="submission" date="2014-04" db="EMBL/GenBank/DDBJ databases">
        <title>Genome evolution of avian class.</title>
        <authorList>
            <person name="Zhang G."/>
            <person name="Li C."/>
        </authorList>
    </citation>
    <scope>NUCLEOTIDE SEQUENCE [LARGE SCALE GENOMIC DNA]</scope>
    <source>
        <strain evidence="1">BGI_N302</strain>
    </source>
</reference>
<gene>
    <name evidence="1" type="ORF">N302_06962</name>
</gene>
<dbReference type="SUPFAM" id="SSF54117">
    <property type="entry name" value="Interleukin 8-like chemokines"/>
    <property type="match status" value="1"/>
</dbReference>
<evidence type="ECO:0000313" key="2">
    <source>
        <dbReference type="Proteomes" id="UP000052976"/>
    </source>
</evidence>
<name>A0A091FP13_CORBR</name>
<dbReference type="Proteomes" id="UP000052976">
    <property type="component" value="Unassembled WGS sequence"/>
</dbReference>
<dbReference type="GO" id="GO:0006955">
    <property type="term" value="P:immune response"/>
    <property type="evidence" value="ECO:0007669"/>
    <property type="project" value="InterPro"/>
</dbReference>
<dbReference type="InterPro" id="IPR036048">
    <property type="entry name" value="Interleukin_8-like_sf"/>
</dbReference>
<accession>A0A091FP13</accession>